<dbReference type="PANTHER" id="PTHR21608">
    <property type="entry name" value="KINESIN-LIKE PROTEIN CG14535"/>
    <property type="match status" value="1"/>
</dbReference>
<evidence type="ECO:0000256" key="5">
    <source>
        <dbReference type="PROSITE-ProRule" id="PRU00283"/>
    </source>
</evidence>
<feature type="compositionally biased region" description="Basic and acidic residues" evidence="6">
    <location>
        <begin position="744"/>
        <end position="756"/>
    </location>
</feature>
<evidence type="ECO:0000256" key="1">
    <source>
        <dbReference type="ARBA" id="ARBA00004245"/>
    </source>
</evidence>
<feature type="compositionally biased region" description="Basic and acidic residues" evidence="6">
    <location>
        <begin position="1339"/>
        <end position="1351"/>
    </location>
</feature>
<proteinExistence type="inferred from homology"/>
<feature type="compositionally biased region" description="Low complexity" evidence="6">
    <location>
        <begin position="1398"/>
        <end position="1408"/>
    </location>
</feature>
<evidence type="ECO:0000313" key="9">
    <source>
        <dbReference type="Proteomes" id="UP000245119"/>
    </source>
</evidence>
<evidence type="ECO:0000259" key="7">
    <source>
        <dbReference type="PROSITE" id="PS50067"/>
    </source>
</evidence>
<comment type="caution">
    <text evidence="8">The sequence shown here is derived from an EMBL/GenBank/DDBJ whole genome shotgun (WGS) entry which is preliminary data.</text>
</comment>
<sequence length="1510" mass="161189">MVRVCTAGPGGQGEVGASFLSIDPRRKQVTIFDPSASGYVTAANRRAGIAAPKMFAFDATELCAASLSEIVQAVVSGADGCLFTYGYSRTGKSYTMLGTDQSGQTMGVMPCAIAWLFKLINEQKDKTGARFSVRVSAVEVTGKNETLRDLLTDIAQGTEATGVGTAPGVYLREDPICGTQLENQSELRAPTADKAALYLDAALAARLAADEDEARSSHLLFTLNVYQYRIEKANKAGLPGVAGGRSRLHLIDLGSASKSKDPNNVSLSLSALGNVIMALLNGQRHVPHRDSKISQLLRDSLGNLTCRTCMLAHVSSAVPHYNETLQVIQLAARIHRMKRRRIKFSSTSSEDSSTDESAKFRRPYRGLRMGTLREDVLYSSSHSDPDYTSSSEQSCDTVIYLGANGQSLSDRELTDNEGPPRHVPRTNPRLPRRPSGSRSSGDDSDSGRSRASDGRMPAAVGDPRSPCAVAGSPSAAVRGPGVQHPISAPGSPSPSHVKLAHRMNLQGKSLGPRTPLASEVRDANAHWQDKMVKQHAQRVKAASELGPIEGEQWIDGPGAAIYPDPKTASEQWVDGPPAFIVQNEQQQQQQQQQQQVSSQPQSPQHRGDTARRLKNRKVDAEEQWVDGPREMMAGVGGAGGSTTPLHTTKHATAASAAAPNGKGGQSSQANKLSMGVSERALKQALIKHLEKERPESGGSVDSNLSTAAEAADSRPSSMVSSGEGARVVDPACQKTDQGLYMGRGVKDWGHGQRRAGDGVSVVDGEDAGNTNGLRSDVDSYGGELSSPSHHKKHYKDHAGKKLHSSPRHSPKASPACLRKVKADGSKSSRLQKSELPGSASPTQRVAQWIKSVSSSDAPSGQDVSQGPENPSLHDVLMADAETNTEHDSDFERMADSTGTRSDDDGPKDVSNVNSSVDSSDAHERGSEGRQESIYEVTVEEQLEGLKSHKDGNRLAAEVDDETFSSPSCSAREAEDTDREESALVQHSKVLTEGRQSSQLAKHLAAHTFHTSSNLCPGLEPSFTSDISKPLLSRKPDGASNPHLNREFSEEDIVAKDHFLRNKSCLEPHYSTVCHTDTADVYTASGHYISEAGGVCDGLDSGSPSLSGKGSKFAIHSKPPLPQKSAPSSLSSSPKINGHQKPSSMSSSCTSSGPLAPSSATSTPKSVSSKESPVLHKQNSLKSSPVPVNIPGHSGRKDKEKGGKVGKEKLSANGASPPTAAKNNGQKGGKSHSKLPLFSSRASTPTVGGKEGKDSKTMRKKEKETAKSVRCMNGKLVEINPHYHKARGANNDSDSGNDSGIVAREKRLLSPYATVTQPRTPSHSSSGHGSDNSSTVSTDIHSHPGSKGDKLHGGTSSGYESMLRESEGTASSDDHDDSESENSEKKKGSKRKGTKRSRSAPARSSESPGSNGGGSNGSRGWHKGKDEAVELKKYDLEDMERLQRRRPEDAEPRTSDSRRGKEHQGKQPFEEGGKPEVIEAKDRISMERGGWGFDCKFLMCFCKSRSRATDV</sequence>
<dbReference type="InterPro" id="IPR001752">
    <property type="entry name" value="Kinesin_motor_dom"/>
</dbReference>
<feature type="compositionally biased region" description="Basic and acidic residues" evidence="6">
    <location>
        <begin position="605"/>
        <end position="620"/>
    </location>
</feature>
<dbReference type="EMBL" id="PZQS01000008">
    <property type="protein sequence ID" value="PVD25519.1"/>
    <property type="molecule type" value="Genomic_DNA"/>
</dbReference>
<feature type="compositionally biased region" description="Low complexity" evidence="6">
    <location>
        <begin position="908"/>
        <end position="918"/>
    </location>
</feature>
<comment type="subcellular location">
    <subcellularLocation>
        <location evidence="1">Cytoplasm</location>
        <location evidence="1">Cytoskeleton</location>
    </subcellularLocation>
</comment>
<dbReference type="GO" id="GO:0003777">
    <property type="term" value="F:microtubule motor activity"/>
    <property type="evidence" value="ECO:0007669"/>
    <property type="project" value="InterPro"/>
</dbReference>
<keyword evidence="4" id="KW-0206">Cytoskeleton</keyword>
<feature type="region of interest" description="Disordered" evidence="6">
    <location>
        <begin position="1106"/>
        <end position="1479"/>
    </location>
</feature>
<keyword evidence="4" id="KW-0963">Cytoplasm</keyword>
<feature type="domain" description="Kinesin motor" evidence="7">
    <location>
        <begin position="1"/>
        <end position="337"/>
    </location>
</feature>
<comment type="similarity">
    <text evidence="5">Belongs to the TRAFAC class myosin-kinesin ATPase superfamily. Kinesin family.</text>
</comment>
<feature type="region of interest" description="Disordered" evidence="6">
    <location>
        <begin position="956"/>
        <end position="979"/>
    </location>
</feature>
<dbReference type="InterPro" id="IPR036961">
    <property type="entry name" value="Kinesin_motor_dom_sf"/>
</dbReference>
<dbReference type="SMART" id="SM00129">
    <property type="entry name" value="KISc"/>
    <property type="match status" value="1"/>
</dbReference>
<gene>
    <name evidence="8" type="ORF">C0Q70_13175</name>
</gene>
<keyword evidence="3 5" id="KW-0067">ATP-binding</keyword>
<feature type="compositionally biased region" description="Basic and acidic residues" evidence="6">
    <location>
        <begin position="919"/>
        <end position="932"/>
    </location>
</feature>
<feature type="compositionally biased region" description="Basic and acidic residues" evidence="6">
    <location>
        <begin position="1422"/>
        <end position="1479"/>
    </location>
</feature>
<dbReference type="GO" id="GO:0007018">
    <property type="term" value="P:microtubule-based movement"/>
    <property type="evidence" value="ECO:0007669"/>
    <property type="project" value="InterPro"/>
</dbReference>
<organism evidence="8 9">
    <name type="scientific">Pomacea canaliculata</name>
    <name type="common">Golden apple snail</name>
    <dbReference type="NCBI Taxonomy" id="400727"/>
    <lineage>
        <taxon>Eukaryota</taxon>
        <taxon>Metazoa</taxon>
        <taxon>Spiralia</taxon>
        <taxon>Lophotrochozoa</taxon>
        <taxon>Mollusca</taxon>
        <taxon>Gastropoda</taxon>
        <taxon>Caenogastropoda</taxon>
        <taxon>Architaenioglossa</taxon>
        <taxon>Ampullarioidea</taxon>
        <taxon>Ampullariidae</taxon>
        <taxon>Pomacea</taxon>
    </lineage>
</organism>
<keyword evidence="2 5" id="KW-0547">Nucleotide-binding</keyword>
<evidence type="ECO:0000256" key="4">
    <source>
        <dbReference type="ARBA" id="ARBA00023212"/>
    </source>
</evidence>
<dbReference type="GO" id="GO:0008017">
    <property type="term" value="F:microtubule binding"/>
    <property type="evidence" value="ECO:0007669"/>
    <property type="project" value="InterPro"/>
</dbReference>
<feature type="region of interest" description="Disordered" evidence="6">
    <location>
        <begin position="742"/>
        <end position="934"/>
    </location>
</feature>
<feature type="compositionally biased region" description="Polar residues" evidence="6">
    <location>
        <begin position="839"/>
        <end position="868"/>
    </location>
</feature>
<dbReference type="GO" id="GO:0005524">
    <property type="term" value="F:ATP binding"/>
    <property type="evidence" value="ECO:0007669"/>
    <property type="project" value="UniProtKB-UniRule"/>
</dbReference>
<feature type="compositionally biased region" description="Polar residues" evidence="6">
    <location>
        <begin position="1212"/>
        <end position="1224"/>
    </location>
</feature>
<dbReference type="Proteomes" id="UP000245119">
    <property type="component" value="Linkage Group LG8"/>
</dbReference>
<feature type="region of interest" description="Disordered" evidence="6">
    <location>
        <begin position="342"/>
        <end position="365"/>
    </location>
</feature>
<evidence type="ECO:0000313" key="8">
    <source>
        <dbReference type="EMBL" id="PVD25519.1"/>
    </source>
</evidence>
<dbReference type="PROSITE" id="PS50067">
    <property type="entry name" value="KINESIN_MOTOR_2"/>
    <property type="match status" value="1"/>
</dbReference>
<feature type="compositionally biased region" description="Basic and acidic residues" evidence="6">
    <location>
        <begin position="883"/>
        <end position="907"/>
    </location>
</feature>
<dbReference type="Gene3D" id="3.40.850.10">
    <property type="entry name" value="Kinesin motor domain"/>
    <property type="match status" value="1"/>
</dbReference>
<feature type="compositionally biased region" description="Low complexity" evidence="6">
    <location>
        <begin position="585"/>
        <end position="604"/>
    </location>
</feature>
<dbReference type="InterPro" id="IPR027640">
    <property type="entry name" value="Kinesin-like_fam"/>
</dbReference>
<evidence type="ECO:0000256" key="2">
    <source>
        <dbReference type="ARBA" id="ARBA00022741"/>
    </source>
</evidence>
<protein>
    <recommendedName>
        <fullName evidence="7">Kinesin motor domain-containing protein</fullName>
    </recommendedName>
</protein>
<dbReference type="PANTHER" id="PTHR21608:SF7">
    <property type="entry name" value="KINESIN-LIKE PROTEIN CG14535"/>
    <property type="match status" value="1"/>
</dbReference>
<name>A0A2T7NWH3_POMCA</name>
<feature type="compositionally biased region" description="Basic residues" evidence="6">
    <location>
        <begin position="788"/>
        <end position="810"/>
    </location>
</feature>
<feature type="region of interest" description="Disordered" evidence="6">
    <location>
        <begin position="547"/>
        <end position="674"/>
    </location>
</feature>
<keyword evidence="9" id="KW-1185">Reference proteome</keyword>
<evidence type="ECO:0000256" key="6">
    <source>
        <dbReference type="SAM" id="MobiDB-lite"/>
    </source>
</evidence>
<feature type="region of interest" description="Disordered" evidence="6">
    <location>
        <begin position="405"/>
        <end position="497"/>
    </location>
</feature>
<feature type="compositionally biased region" description="Low complexity" evidence="6">
    <location>
        <begin position="1122"/>
        <end position="1134"/>
    </location>
</feature>
<dbReference type="Pfam" id="PF00225">
    <property type="entry name" value="Kinesin"/>
    <property type="match status" value="1"/>
</dbReference>
<accession>A0A2T7NWH3</accession>
<feature type="region of interest" description="Disordered" evidence="6">
    <location>
        <begin position="690"/>
        <end position="730"/>
    </location>
</feature>
<feature type="compositionally biased region" description="Basic residues" evidence="6">
    <location>
        <begin position="1386"/>
        <end position="1397"/>
    </location>
</feature>
<feature type="compositionally biased region" description="Basic and acidic residues" evidence="6">
    <location>
        <begin position="409"/>
        <end position="420"/>
    </location>
</feature>
<feature type="binding site" evidence="5">
    <location>
        <begin position="86"/>
        <end position="93"/>
    </location>
    <ligand>
        <name>ATP</name>
        <dbReference type="ChEBI" id="CHEBI:30616"/>
    </ligand>
</feature>
<dbReference type="OrthoDB" id="8862460at2759"/>
<dbReference type="InterPro" id="IPR027417">
    <property type="entry name" value="P-loop_NTPase"/>
</dbReference>
<dbReference type="GO" id="GO:0005856">
    <property type="term" value="C:cytoskeleton"/>
    <property type="evidence" value="ECO:0007669"/>
    <property type="project" value="UniProtKB-SubCell"/>
</dbReference>
<evidence type="ECO:0000256" key="3">
    <source>
        <dbReference type="ARBA" id="ARBA00022840"/>
    </source>
</evidence>
<dbReference type="STRING" id="400727.A0A2T7NWH3"/>
<feature type="compositionally biased region" description="Basic and acidic residues" evidence="6">
    <location>
        <begin position="1194"/>
        <end position="1209"/>
    </location>
</feature>
<feature type="compositionally biased region" description="Low complexity" evidence="6">
    <location>
        <begin position="1142"/>
        <end position="1168"/>
    </location>
</feature>
<dbReference type="PRINTS" id="PR00380">
    <property type="entry name" value="KINESINHEAVY"/>
</dbReference>
<reference evidence="8 9" key="1">
    <citation type="submission" date="2018-04" db="EMBL/GenBank/DDBJ databases">
        <title>The genome of golden apple snail Pomacea canaliculata provides insight into stress tolerance and invasive adaptation.</title>
        <authorList>
            <person name="Liu C."/>
            <person name="Liu B."/>
            <person name="Ren Y."/>
            <person name="Zhang Y."/>
            <person name="Wang H."/>
            <person name="Li S."/>
            <person name="Jiang F."/>
            <person name="Yin L."/>
            <person name="Zhang G."/>
            <person name="Qian W."/>
            <person name="Fan W."/>
        </authorList>
    </citation>
    <scope>NUCLEOTIDE SEQUENCE [LARGE SCALE GENOMIC DNA]</scope>
    <source>
        <strain evidence="8">SZHN2017</strain>
        <tissue evidence="8">Muscle</tissue>
    </source>
</reference>
<dbReference type="SUPFAM" id="SSF52540">
    <property type="entry name" value="P-loop containing nucleoside triphosphate hydrolases"/>
    <property type="match status" value="1"/>
</dbReference>
<feature type="compositionally biased region" description="Low complexity" evidence="6">
    <location>
        <begin position="1321"/>
        <end position="1336"/>
    </location>
</feature>
<keyword evidence="5" id="KW-0505">Motor protein</keyword>
<feature type="compositionally biased region" description="Basic and acidic residues" evidence="6">
    <location>
        <begin position="1249"/>
        <end position="1266"/>
    </location>
</feature>